<dbReference type="RefSeq" id="WP_129234014.1">
    <property type="nucleotide sequence ID" value="NZ_SDPL01000072.1"/>
</dbReference>
<evidence type="ECO:0000313" key="3">
    <source>
        <dbReference type="Proteomes" id="UP000292881"/>
    </source>
</evidence>
<comment type="caution">
    <text evidence="2">The sequence shown here is derived from an EMBL/GenBank/DDBJ whole genome shotgun (WGS) entry which is preliminary data.</text>
</comment>
<sequence>MSTDPRRPRDQGGSRRAGAARFRRGLTATIGLLAGASVILGAASLAQGPKVTDAAIDVERATRLAGSRLVIELNQPVERVTGHVEVTPSEPAALEIDGDRLIVSFEDPLPYDEAYTVTIDGVVGTAQPTAATIEYRFTTADEPVHTLVRRSPEGRPDVVRRSYVGDPTPDDVLEAPRLRSFAHAGDVVVGVAIEDDGANTLRVAGIGDTTQTVALPEPGTVNSIGGSTTRPLVAFTFNPADAGAEAGSQSVLYTLDVSGATAEPVPVLGPDGAPVSVSDWVFVPGTTSIVVHDLDGAVLLADALGLSPAQPLGTHTELRGILPGTTEVILADPDRGTVLELATGETRENILPSAELPDQAYPGLVVQLDAEGSHLLEVLIVSGDGAGSVATEALLARVDDVETVVLHATGGDSRRLATCLSPNGRLVAVETAPARAESDGYPNAPSLVGRLTTVVDVETGEVVLTQNGGSSDWCH</sequence>
<dbReference type="AlphaFoldDB" id="A0A4Q2JNY7"/>
<keyword evidence="1" id="KW-1133">Transmembrane helix</keyword>
<gene>
    <name evidence="2" type="ORF">ESO86_05815</name>
</gene>
<evidence type="ECO:0000313" key="2">
    <source>
        <dbReference type="EMBL" id="RXZ49692.1"/>
    </source>
</evidence>
<accession>A0A4Q2JNY7</accession>
<name>A0A4Q2JNY7_9MICO</name>
<evidence type="ECO:0008006" key="4">
    <source>
        <dbReference type="Google" id="ProtNLM"/>
    </source>
</evidence>
<keyword evidence="1" id="KW-0472">Membrane</keyword>
<dbReference type="OrthoDB" id="5057864at2"/>
<reference evidence="2 3" key="1">
    <citation type="submission" date="2019-01" db="EMBL/GenBank/DDBJ databases">
        <authorList>
            <person name="Li J."/>
        </authorList>
    </citation>
    <scope>NUCLEOTIDE SEQUENCE [LARGE SCALE GENOMIC DNA]</scope>
    <source>
        <strain evidence="2 3">CGMCC 4.7180</strain>
    </source>
</reference>
<feature type="transmembrane region" description="Helical" evidence="1">
    <location>
        <begin position="25"/>
        <end position="46"/>
    </location>
</feature>
<evidence type="ECO:0000256" key="1">
    <source>
        <dbReference type="SAM" id="Phobius"/>
    </source>
</evidence>
<dbReference type="EMBL" id="SDPL01000072">
    <property type="protein sequence ID" value="RXZ49692.1"/>
    <property type="molecule type" value="Genomic_DNA"/>
</dbReference>
<dbReference type="Proteomes" id="UP000292881">
    <property type="component" value="Unassembled WGS sequence"/>
</dbReference>
<proteinExistence type="predicted"/>
<organism evidence="2 3">
    <name type="scientific">Agromyces binzhouensis</name>
    <dbReference type="NCBI Taxonomy" id="1817495"/>
    <lineage>
        <taxon>Bacteria</taxon>
        <taxon>Bacillati</taxon>
        <taxon>Actinomycetota</taxon>
        <taxon>Actinomycetes</taxon>
        <taxon>Micrococcales</taxon>
        <taxon>Microbacteriaceae</taxon>
        <taxon>Agromyces</taxon>
    </lineage>
</organism>
<keyword evidence="3" id="KW-1185">Reference proteome</keyword>
<keyword evidence="1" id="KW-0812">Transmembrane</keyword>
<protein>
    <recommendedName>
        <fullName evidence="4">SbsA Ig-like domain-containing protein</fullName>
    </recommendedName>
</protein>